<sequence length="380" mass="42288">MEEDEGIGNVAPGHHFRPFPKELVEFYLRPRLLNQPLPNQAIKELNLYDFHPRDILGNTPPGKHLYFFTPRKKKYPNGTMPARGTKGGYWKASGKDTIIRNKYANEIGRKKSLVFYEGHQRNGTRTRWLMQEYTIKEFWFPTNQNKDELGALALCEIYLKPTPNQSRDGKLQVDEQEVEEEGSPSPSSDNIFADRRVRPRPPPCNHGKDAPVASTSGCPSATARPGPSMPSMGYNNLWSHNMVLIPQSSLRPGGPQAMGGYRSSHQIRPLPAHHRQPGHVARSSGFGNAGGLLLHTMSPMQPGVLVHSSYCHCVVSAPSPQFGSSAISSFRNQLVPPNIAASSSQYQLPLQFNFEARQSMSSDSKTSPQTTLWPLPSHLS</sequence>
<evidence type="ECO:0000313" key="7">
    <source>
        <dbReference type="Proteomes" id="UP000228380"/>
    </source>
</evidence>
<evidence type="ECO:0000256" key="5">
    <source>
        <dbReference type="SAM" id="MobiDB-lite"/>
    </source>
</evidence>
<proteinExistence type="predicted"/>
<feature type="region of interest" description="Disordered" evidence="5">
    <location>
        <begin position="359"/>
        <end position="380"/>
    </location>
</feature>
<dbReference type="Pfam" id="PF02365">
    <property type="entry name" value="NAM"/>
    <property type="match status" value="1"/>
</dbReference>
<keyword evidence="2" id="KW-0238">DNA-binding</keyword>
<protein>
    <submittedName>
        <fullName evidence="8">NAC transcription factor 32-like</fullName>
    </submittedName>
</protein>
<evidence type="ECO:0000313" key="8">
    <source>
        <dbReference type="RefSeq" id="XP_008807606.2"/>
    </source>
</evidence>
<organism evidence="7 8">
    <name type="scientific">Phoenix dactylifera</name>
    <name type="common">Date palm</name>
    <dbReference type="NCBI Taxonomy" id="42345"/>
    <lineage>
        <taxon>Eukaryota</taxon>
        <taxon>Viridiplantae</taxon>
        <taxon>Streptophyta</taxon>
        <taxon>Embryophyta</taxon>
        <taxon>Tracheophyta</taxon>
        <taxon>Spermatophyta</taxon>
        <taxon>Magnoliopsida</taxon>
        <taxon>Liliopsida</taxon>
        <taxon>Arecaceae</taxon>
        <taxon>Coryphoideae</taxon>
        <taxon>Phoeniceae</taxon>
        <taxon>Phoenix</taxon>
    </lineage>
</organism>
<name>A0A8B7CWG2_PHODC</name>
<reference evidence="7" key="1">
    <citation type="journal article" date="2019" name="Nat. Commun.">
        <title>Genome-wide association mapping of date palm fruit traits.</title>
        <authorList>
            <person name="Hazzouri K.M."/>
            <person name="Gros-Balthazard M."/>
            <person name="Flowers J.M."/>
            <person name="Copetti D."/>
            <person name="Lemansour A."/>
            <person name="Lebrun M."/>
            <person name="Masmoudi K."/>
            <person name="Ferrand S."/>
            <person name="Dhar M.I."/>
            <person name="Fresquez Z.A."/>
            <person name="Rosas U."/>
            <person name="Zhang J."/>
            <person name="Talag J."/>
            <person name="Lee S."/>
            <person name="Kudrna D."/>
            <person name="Powell R.F."/>
            <person name="Leitch I.J."/>
            <person name="Krueger R.R."/>
            <person name="Wing R.A."/>
            <person name="Amiri K.M.A."/>
            <person name="Purugganan M.D."/>
        </authorList>
    </citation>
    <scope>NUCLEOTIDE SEQUENCE [LARGE SCALE GENOMIC DNA]</scope>
    <source>
        <strain evidence="7">cv. Khalas</strain>
    </source>
</reference>
<dbReference type="GO" id="GO:0006355">
    <property type="term" value="P:regulation of DNA-templated transcription"/>
    <property type="evidence" value="ECO:0007669"/>
    <property type="project" value="InterPro"/>
</dbReference>
<dbReference type="InterPro" id="IPR036093">
    <property type="entry name" value="NAC_dom_sf"/>
</dbReference>
<gene>
    <name evidence="8" type="primary">LOC103719902</name>
</gene>
<reference evidence="8" key="2">
    <citation type="submission" date="2025-08" db="UniProtKB">
        <authorList>
            <consortium name="RefSeq"/>
        </authorList>
    </citation>
    <scope>IDENTIFICATION</scope>
    <source>
        <tissue evidence="8">Young leaves</tissue>
    </source>
</reference>
<dbReference type="InterPro" id="IPR003441">
    <property type="entry name" value="NAC-dom"/>
</dbReference>
<feature type="domain" description="NAC" evidence="6">
    <location>
        <begin position="10"/>
        <end position="160"/>
    </location>
</feature>
<dbReference type="SUPFAM" id="SSF101941">
    <property type="entry name" value="NAC domain"/>
    <property type="match status" value="1"/>
</dbReference>
<feature type="compositionally biased region" description="Polar residues" evidence="5">
    <location>
        <begin position="359"/>
        <end position="372"/>
    </location>
</feature>
<dbReference type="GO" id="GO:0003677">
    <property type="term" value="F:DNA binding"/>
    <property type="evidence" value="ECO:0007669"/>
    <property type="project" value="UniProtKB-KW"/>
</dbReference>
<dbReference type="PANTHER" id="PTHR31719">
    <property type="entry name" value="NAC TRANSCRIPTION FACTOR 56"/>
    <property type="match status" value="1"/>
</dbReference>
<dbReference type="AlphaFoldDB" id="A0A8B7CWG2"/>
<accession>A0A8B7CWG2</accession>
<evidence type="ECO:0000256" key="3">
    <source>
        <dbReference type="ARBA" id="ARBA00023163"/>
    </source>
</evidence>
<dbReference type="RefSeq" id="XP_008807606.2">
    <property type="nucleotide sequence ID" value="XM_008809384.4"/>
</dbReference>
<evidence type="ECO:0000259" key="6">
    <source>
        <dbReference type="PROSITE" id="PS51005"/>
    </source>
</evidence>
<feature type="region of interest" description="Disordered" evidence="5">
    <location>
        <begin position="164"/>
        <end position="226"/>
    </location>
</feature>
<keyword evidence="1" id="KW-0805">Transcription regulation</keyword>
<dbReference type="PANTHER" id="PTHR31719:SF94">
    <property type="entry name" value="PROTEIN ATAF2"/>
    <property type="match status" value="1"/>
</dbReference>
<evidence type="ECO:0000256" key="1">
    <source>
        <dbReference type="ARBA" id="ARBA00023015"/>
    </source>
</evidence>
<dbReference type="GeneID" id="103719902"/>
<dbReference type="Proteomes" id="UP000228380">
    <property type="component" value="Chromosome 4"/>
</dbReference>
<dbReference type="KEGG" id="pda:103719902"/>
<evidence type="ECO:0000256" key="4">
    <source>
        <dbReference type="ARBA" id="ARBA00023242"/>
    </source>
</evidence>
<keyword evidence="7" id="KW-1185">Reference proteome</keyword>
<dbReference type="Gene3D" id="2.170.150.80">
    <property type="entry name" value="NAC domain"/>
    <property type="match status" value="1"/>
</dbReference>
<evidence type="ECO:0000256" key="2">
    <source>
        <dbReference type="ARBA" id="ARBA00023125"/>
    </source>
</evidence>
<keyword evidence="3" id="KW-0804">Transcription</keyword>
<keyword evidence="4" id="KW-0539">Nucleus</keyword>
<dbReference type="PROSITE" id="PS51005">
    <property type="entry name" value="NAC"/>
    <property type="match status" value="1"/>
</dbReference>